<protein>
    <submittedName>
        <fullName evidence="8">Cytochrome b</fullName>
    </submittedName>
</protein>
<feature type="transmembrane region" description="Helical" evidence="6">
    <location>
        <begin position="42"/>
        <end position="59"/>
    </location>
</feature>
<dbReference type="PANTHER" id="PTHR30485:SF2">
    <property type="entry name" value="BLL0597 PROTEIN"/>
    <property type="match status" value="1"/>
</dbReference>
<dbReference type="Gene3D" id="1.20.950.20">
    <property type="entry name" value="Transmembrane di-heme cytochromes, Chain C"/>
    <property type="match status" value="1"/>
</dbReference>
<evidence type="ECO:0000256" key="4">
    <source>
        <dbReference type="ARBA" id="ARBA00022989"/>
    </source>
</evidence>
<dbReference type="EMBL" id="SNYL01000019">
    <property type="protein sequence ID" value="TDQ39298.1"/>
    <property type="molecule type" value="Genomic_DNA"/>
</dbReference>
<evidence type="ECO:0000256" key="2">
    <source>
        <dbReference type="ARBA" id="ARBA00022475"/>
    </source>
</evidence>
<comment type="caution">
    <text evidence="8">The sequence shown here is derived from an EMBL/GenBank/DDBJ whole genome shotgun (WGS) entry which is preliminary data.</text>
</comment>
<dbReference type="Pfam" id="PF01292">
    <property type="entry name" value="Ni_hydr_CYTB"/>
    <property type="match status" value="1"/>
</dbReference>
<dbReference type="AlphaFoldDB" id="A0A4R6TZ83"/>
<dbReference type="GO" id="GO:0005886">
    <property type="term" value="C:plasma membrane"/>
    <property type="evidence" value="ECO:0007669"/>
    <property type="project" value="UniProtKB-SubCell"/>
</dbReference>
<dbReference type="GO" id="GO:0022904">
    <property type="term" value="P:respiratory electron transport chain"/>
    <property type="evidence" value="ECO:0007669"/>
    <property type="project" value="InterPro"/>
</dbReference>
<reference evidence="8 9" key="1">
    <citation type="submission" date="2019-03" db="EMBL/GenBank/DDBJ databases">
        <title>Genomic Encyclopedia of Type Strains, Phase IV (KMG-IV): sequencing the most valuable type-strain genomes for metagenomic binning, comparative biology and taxonomic classification.</title>
        <authorList>
            <person name="Goeker M."/>
        </authorList>
    </citation>
    <scope>NUCLEOTIDE SEQUENCE [LARGE SCALE GENOMIC DNA]</scope>
    <source>
        <strain evidence="8 9">DSM 19605</strain>
    </source>
</reference>
<dbReference type="PANTHER" id="PTHR30485">
    <property type="entry name" value="NI/FE-HYDROGENASE 1 B-TYPE CYTOCHROME SUBUNIT"/>
    <property type="match status" value="1"/>
</dbReference>
<evidence type="ECO:0000259" key="7">
    <source>
        <dbReference type="Pfam" id="PF01292"/>
    </source>
</evidence>
<feature type="transmembrane region" description="Helical" evidence="6">
    <location>
        <begin position="94"/>
        <end position="116"/>
    </location>
</feature>
<dbReference type="SUPFAM" id="SSF81342">
    <property type="entry name" value="Transmembrane di-heme cytochromes"/>
    <property type="match status" value="1"/>
</dbReference>
<organism evidence="8 9">
    <name type="scientific">Tepidicella xavieri</name>
    <dbReference type="NCBI Taxonomy" id="360241"/>
    <lineage>
        <taxon>Bacteria</taxon>
        <taxon>Pseudomonadati</taxon>
        <taxon>Pseudomonadota</taxon>
        <taxon>Betaproteobacteria</taxon>
        <taxon>Burkholderiales</taxon>
        <taxon>Tepidicella</taxon>
    </lineage>
</organism>
<dbReference type="RefSeq" id="WP_133599176.1">
    <property type="nucleotide sequence ID" value="NZ_SNYL01000019.1"/>
</dbReference>
<feature type="domain" description="Cytochrome b561 bacterial/Ni-hydrogenase" evidence="7">
    <location>
        <begin position="6"/>
        <end position="180"/>
    </location>
</feature>
<dbReference type="InterPro" id="IPR016174">
    <property type="entry name" value="Di-haem_cyt_TM"/>
</dbReference>
<feature type="transmembrane region" description="Helical" evidence="6">
    <location>
        <begin position="149"/>
        <end position="168"/>
    </location>
</feature>
<comment type="subcellular location">
    <subcellularLocation>
        <location evidence="1">Cell membrane</location>
        <topology evidence="1">Multi-pass membrane protein</topology>
    </subcellularLocation>
</comment>
<dbReference type="GO" id="GO:0009055">
    <property type="term" value="F:electron transfer activity"/>
    <property type="evidence" value="ECO:0007669"/>
    <property type="project" value="InterPro"/>
</dbReference>
<evidence type="ECO:0000313" key="9">
    <source>
        <dbReference type="Proteomes" id="UP000295510"/>
    </source>
</evidence>
<accession>A0A4R6TZ83</accession>
<feature type="transmembrane region" description="Helical" evidence="6">
    <location>
        <begin position="13"/>
        <end position="35"/>
    </location>
</feature>
<keyword evidence="5 6" id="KW-0472">Membrane</keyword>
<proteinExistence type="predicted"/>
<evidence type="ECO:0000313" key="8">
    <source>
        <dbReference type="EMBL" id="TDQ39298.1"/>
    </source>
</evidence>
<feature type="transmembrane region" description="Helical" evidence="6">
    <location>
        <begin position="198"/>
        <end position="216"/>
    </location>
</feature>
<keyword evidence="2" id="KW-1003">Cell membrane</keyword>
<evidence type="ECO:0000256" key="5">
    <source>
        <dbReference type="ARBA" id="ARBA00023136"/>
    </source>
</evidence>
<name>A0A4R6TZ83_9BURK</name>
<evidence type="ECO:0000256" key="6">
    <source>
        <dbReference type="SAM" id="Phobius"/>
    </source>
</evidence>
<dbReference type="InterPro" id="IPR051542">
    <property type="entry name" value="Hydrogenase_cytochrome"/>
</dbReference>
<dbReference type="OrthoDB" id="196472at2"/>
<keyword evidence="3 6" id="KW-0812">Transmembrane</keyword>
<dbReference type="InterPro" id="IPR011577">
    <property type="entry name" value="Cyt_b561_bac/Ni-Hgenase"/>
</dbReference>
<keyword evidence="4 6" id="KW-1133">Transmembrane helix</keyword>
<evidence type="ECO:0000256" key="3">
    <source>
        <dbReference type="ARBA" id="ARBA00022692"/>
    </source>
</evidence>
<keyword evidence="9" id="KW-1185">Reference proteome</keyword>
<sequence length="220" mass="24535">MYRIRVWDWPTRLFHWLLVAAVVGLVVSGNVGGAWMEWHMRLGFFVLSLLWFRLLWGLWGGRWSRFAAFLYAPQSLWAYLRGRSPVTHRVGHTPLGALSVFAMLAVLGLQVGTGLFTDDEIFYAGPLTALASYDTIEAASRYHKGWGKWILIGLVALHLLALLAYKLLARQALVSAMITGDKIMNEPAESANDGPRQWLLAAVLYAIACGLTYLVVTWGG</sequence>
<dbReference type="Proteomes" id="UP000295510">
    <property type="component" value="Unassembled WGS sequence"/>
</dbReference>
<dbReference type="GO" id="GO:0020037">
    <property type="term" value="F:heme binding"/>
    <property type="evidence" value="ECO:0007669"/>
    <property type="project" value="TreeGrafter"/>
</dbReference>
<evidence type="ECO:0000256" key="1">
    <source>
        <dbReference type="ARBA" id="ARBA00004651"/>
    </source>
</evidence>
<gene>
    <name evidence="8" type="ORF">DFR43_11944</name>
</gene>